<feature type="region of interest" description="Disordered" evidence="1">
    <location>
        <begin position="1"/>
        <end position="53"/>
    </location>
</feature>
<sequence length="140" mass="15141">MERYGVHRRGRLRHARRDRGNGRRGHPVPDGTPAAPPPTSRPTEEGREEPVRRDLTATVARATLGPGTGQQVTGAGFEPGEIVLVSVDQDTRYQVVADEQGGVVQDFPLYDGAFEGVHTVELYTVSGGRRAVAEFGVRAP</sequence>
<dbReference type="EMBL" id="AP035768">
    <property type="protein sequence ID" value="BFO13827.1"/>
    <property type="molecule type" value="Genomic_DNA"/>
</dbReference>
<evidence type="ECO:0000256" key="1">
    <source>
        <dbReference type="SAM" id="MobiDB-lite"/>
    </source>
</evidence>
<accession>A0AAT9H8W5</accession>
<feature type="compositionally biased region" description="Basic residues" evidence="1">
    <location>
        <begin position="1"/>
        <end position="26"/>
    </location>
</feature>
<name>A0AAT9H8W5_9ACTN</name>
<protein>
    <submittedName>
        <fullName evidence="2">Uncharacterized protein</fullName>
    </submittedName>
</protein>
<gene>
    <name evidence="2" type="ORF">SHKM778_02150</name>
</gene>
<dbReference type="AlphaFoldDB" id="A0AAT9H8W5"/>
<reference evidence="2" key="2">
    <citation type="submission" date="2024-07" db="EMBL/GenBank/DDBJ databases">
        <title>Streptomyces haneummycinica sp. nov., a new antibiotic-producing actinobacterium isolated from marine sediment.</title>
        <authorList>
            <person name="Uemura M."/>
            <person name="Hamada M."/>
            <person name="Hirano S."/>
            <person name="Kobayashi K."/>
            <person name="Ohshiro T."/>
            <person name="Kobayashi T."/>
            <person name="Terahara T."/>
        </authorList>
    </citation>
    <scope>NUCLEOTIDE SEQUENCE</scope>
    <source>
        <strain evidence="2">KM77-8</strain>
    </source>
</reference>
<proteinExistence type="predicted"/>
<feature type="compositionally biased region" description="Basic and acidic residues" evidence="1">
    <location>
        <begin position="42"/>
        <end position="53"/>
    </location>
</feature>
<organism evidence="2">
    <name type="scientific">Streptomyces haneummycinicus</name>
    <dbReference type="NCBI Taxonomy" id="3074435"/>
    <lineage>
        <taxon>Bacteria</taxon>
        <taxon>Bacillati</taxon>
        <taxon>Actinomycetota</taxon>
        <taxon>Actinomycetes</taxon>
        <taxon>Kitasatosporales</taxon>
        <taxon>Streptomycetaceae</taxon>
        <taxon>Streptomyces</taxon>
    </lineage>
</organism>
<evidence type="ECO:0000313" key="2">
    <source>
        <dbReference type="EMBL" id="BFO13827.1"/>
    </source>
</evidence>
<reference evidence="2" key="1">
    <citation type="submission" date="2024-06" db="EMBL/GenBank/DDBJ databases">
        <authorList>
            <consortium name="consrtm"/>
            <person name="Uemura M."/>
            <person name="Terahara T."/>
        </authorList>
    </citation>
    <scope>NUCLEOTIDE SEQUENCE</scope>
    <source>
        <strain evidence="2">KM77-8</strain>
    </source>
</reference>